<accession>A0A2P2IJ86</accession>
<dbReference type="EMBL" id="GGEC01000799">
    <property type="protein sequence ID" value="MBW81282.1"/>
    <property type="molecule type" value="Transcribed_RNA"/>
</dbReference>
<dbReference type="AlphaFoldDB" id="A0A2P2IJ86"/>
<sequence>MDRFRTEEAFYVNPLPDCLCQRTSPSLNSSLK</sequence>
<evidence type="ECO:0000313" key="1">
    <source>
        <dbReference type="EMBL" id="MBW81282.1"/>
    </source>
</evidence>
<protein>
    <submittedName>
        <fullName evidence="1">Uncharacterized protein</fullName>
    </submittedName>
</protein>
<organism evidence="1">
    <name type="scientific">Rhizophora mucronata</name>
    <name type="common">Asiatic mangrove</name>
    <dbReference type="NCBI Taxonomy" id="61149"/>
    <lineage>
        <taxon>Eukaryota</taxon>
        <taxon>Viridiplantae</taxon>
        <taxon>Streptophyta</taxon>
        <taxon>Embryophyta</taxon>
        <taxon>Tracheophyta</taxon>
        <taxon>Spermatophyta</taxon>
        <taxon>Magnoliopsida</taxon>
        <taxon>eudicotyledons</taxon>
        <taxon>Gunneridae</taxon>
        <taxon>Pentapetalae</taxon>
        <taxon>rosids</taxon>
        <taxon>fabids</taxon>
        <taxon>Malpighiales</taxon>
        <taxon>Rhizophoraceae</taxon>
        <taxon>Rhizophora</taxon>
    </lineage>
</organism>
<proteinExistence type="predicted"/>
<reference evidence="1" key="1">
    <citation type="submission" date="2018-02" db="EMBL/GenBank/DDBJ databases">
        <title>Rhizophora mucronata_Transcriptome.</title>
        <authorList>
            <person name="Meera S.P."/>
            <person name="Sreeshan A."/>
            <person name="Augustine A."/>
        </authorList>
    </citation>
    <scope>NUCLEOTIDE SEQUENCE</scope>
    <source>
        <tissue evidence="1">Leaf</tissue>
    </source>
</reference>
<name>A0A2P2IJ86_RHIMU</name>